<comment type="caution">
    <text evidence="4">The sequence shown here is derived from an EMBL/GenBank/DDBJ whole genome shotgun (WGS) entry which is preliminary data.</text>
</comment>
<protein>
    <recommendedName>
        <fullName evidence="3">AB hydrolase-1 domain-containing protein</fullName>
    </recommendedName>
</protein>
<gene>
    <name evidence="4" type="ORF">BP5796_05000</name>
</gene>
<keyword evidence="1" id="KW-0378">Hydrolase</keyword>
<evidence type="ECO:0000313" key="4">
    <source>
        <dbReference type="EMBL" id="RDW83509.1"/>
    </source>
</evidence>
<keyword evidence="5" id="KW-1185">Reference proteome</keyword>
<evidence type="ECO:0000259" key="3">
    <source>
        <dbReference type="Pfam" id="PF00561"/>
    </source>
</evidence>
<dbReference type="PRINTS" id="PR00412">
    <property type="entry name" value="EPOXHYDRLASE"/>
</dbReference>
<feature type="domain" description="AB hydrolase-1" evidence="3">
    <location>
        <begin position="31"/>
        <end position="163"/>
    </location>
</feature>
<dbReference type="Pfam" id="PF00561">
    <property type="entry name" value="Abhydrolase_1"/>
    <property type="match status" value="1"/>
</dbReference>
<dbReference type="EMBL" id="PDLN01000006">
    <property type="protein sequence ID" value="RDW83509.1"/>
    <property type="molecule type" value="Genomic_DNA"/>
</dbReference>
<organism evidence="4 5">
    <name type="scientific">Coleophoma crateriformis</name>
    <dbReference type="NCBI Taxonomy" id="565419"/>
    <lineage>
        <taxon>Eukaryota</taxon>
        <taxon>Fungi</taxon>
        <taxon>Dikarya</taxon>
        <taxon>Ascomycota</taxon>
        <taxon>Pezizomycotina</taxon>
        <taxon>Leotiomycetes</taxon>
        <taxon>Helotiales</taxon>
        <taxon>Dermateaceae</taxon>
        <taxon>Coleophoma</taxon>
    </lineage>
</organism>
<name>A0A3D8SAV3_9HELO</name>
<evidence type="ECO:0000256" key="2">
    <source>
        <dbReference type="ARBA" id="ARBA00038334"/>
    </source>
</evidence>
<proteinExistence type="inferred from homology"/>
<dbReference type="AlphaFoldDB" id="A0A3D8SAV3"/>
<reference evidence="4 5" key="1">
    <citation type="journal article" date="2018" name="IMA Fungus">
        <title>IMA Genome-F 9: Draft genome sequence of Annulohypoxylon stygium, Aspergillus mulundensis, Berkeleyomyces basicola (syn. Thielaviopsis basicola), Ceratocystis smalleyi, two Cercospora beticola strains, Coleophoma cylindrospora, Fusarium fracticaudum, Phialophora cf. hyalina, and Morchella septimelata.</title>
        <authorList>
            <person name="Wingfield B.D."/>
            <person name="Bills G.F."/>
            <person name="Dong Y."/>
            <person name="Huang W."/>
            <person name="Nel W.J."/>
            <person name="Swalarsk-Parry B.S."/>
            <person name="Vaghefi N."/>
            <person name="Wilken P.M."/>
            <person name="An Z."/>
            <person name="de Beer Z.W."/>
            <person name="De Vos L."/>
            <person name="Chen L."/>
            <person name="Duong T.A."/>
            <person name="Gao Y."/>
            <person name="Hammerbacher A."/>
            <person name="Kikkert J.R."/>
            <person name="Li Y."/>
            <person name="Li H."/>
            <person name="Li K."/>
            <person name="Li Q."/>
            <person name="Liu X."/>
            <person name="Ma X."/>
            <person name="Naidoo K."/>
            <person name="Pethybridge S.J."/>
            <person name="Sun J."/>
            <person name="Steenkamp E.T."/>
            <person name="van der Nest M.A."/>
            <person name="van Wyk S."/>
            <person name="Wingfield M.J."/>
            <person name="Xiong C."/>
            <person name="Yue Q."/>
            <person name="Zhang X."/>
        </authorList>
    </citation>
    <scope>NUCLEOTIDE SEQUENCE [LARGE SCALE GENOMIC DNA]</scope>
    <source>
        <strain evidence="4 5">BP5796</strain>
    </source>
</reference>
<sequence length="346" mass="38980">MSAFTEHSVTYSANGEKELHYISTGPDDGQLLIFIHGWPAIAKTWKPQLTAFANLGFRVVAPDMPGYGKSTVTRKAEDYSHEVIITGLLALLKELEKEKAVWLGHDWGAGVVSSLAVVHPEVCQGIVLMTVPSHTLELGLEELLKTVNRDVYPESEYPFGQFEYQVYYERNFEQATAFFDKDVFGFTRIVYSKGDPANYGKPALTAKVVQDGGWFGGVTELPKVFHDIPFENLVVDEELFHELVAAMEKTGFWSANAYYMNHKRNREYNLQNGKNNGVLDFPVLFIEAKWDTVCDTATSNFAEPMRQHCKRLTEVSIEAGHWVALEKPEETNTAIAKWLADEVKDS</sequence>
<dbReference type="SUPFAM" id="SSF53474">
    <property type="entry name" value="alpha/beta-Hydrolases"/>
    <property type="match status" value="1"/>
</dbReference>
<dbReference type="InterPro" id="IPR029058">
    <property type="entry name" value="AB_hydrolase_fold"/>
</dbReference>
<dbReference type="PANTHER" id="PTHR43329">
    <property type="entry name" value="EPOXIDE HYDROLASE"/>
    <property type="match status" value="1"/>
</dbReference>
<dbReference type="InterPro" id="IPR000639">
    <property type="entry name" value="Epox_hydrolase-like"/>
</dbReference>
<dbReference type="InterPro" id="IPR000073">
    <property type="entry name" value="AB_hydrolase_1"/>
</dbReference>
<dbReference type="GO" id="GO:0016787">
    <property type="term" value="F:hydrolase activity"/>
    <property type="evidence" value="ECO:0007669"/>
    <property type="project" value="UniProtKB-KW"/>
</dbReference>
<dbReference type="Gene3D" id="3.40.50.1820">
    <property type="entry name" value="alpha/beta hydrolase"/>
    <property type="match status" value="1"/>
</dbReference>
<accession>A0A3D8SAV3</accession>
<evidence type="ECO:0000256" key="1">
    <source>
        <dbReference type="ARBA" id="ARBA00022801"/>
    </source>
</evidence>
<dbReference type="OrthoDB" id="408373at2759"/>
<evidence type="ECO:0000313" key="5">
    <source>
        <dbReference type="Proteomes" id="UP000256328"/>
    </source>
</evidence>
<dbReference type="Proteomes" id="UP000256328">
    <property type="component" value="Unassembled WGS sequence"/>
</dbReference>
<dbReference type="PRINTS" id="PR00111">
    <property type="entry name" value="ABHYDROLASE"/>
</dbReference>
<comment type="similarity">
    <text evidence="2">Belongs to the AB hydrolase superfamily. Epoxide hydrolase family.</text>
</comment>